<dbReference type="SUPFAM" id="SSF54991">
    <property type="entry name" value="Anticodon-binding domain of PheRS"/>
    <property type="match status" value="1"/>
</dbReference>
<dbReference type="InterPro" id="IPR033714">
    <property type="entry name" value="tRNA_bind_bactPheRS"/>
</dbReference>
<dbReference type="SMART" id="SM00874">
    <property type="entry name" value="B5"/>
    <property type="match status" value="1"/>
</dbReference>
<dbReference type="FunFam" id="3.50.40.10:FF:000001">
    <property type="entry name" value="Phenylalanine--tRNA ligase beta subunit"/>
    <property type="match status" value="1"/>
</dbReference>
<accession>A0A0R2C920</accession>
<comment type="similarity">
    <text evidence="2 15">Belongs to the phenylalanyl-tRNA synthetase beta subunit family. Type 1 subfamily.</text>
</comment>
<keyword evidence="8 15" id="KW-0547">Nucleotide-binding</keyword>
<comment type="caution">
    <text evidence="20">The sequence shown here is derived from an EMBL/GenBank/DDBJ whole genome shotgun (WGS) entry which is preliminary data.</text>
</comment>
<dbReference type="Gene3D" id="3.30.56.10">
    <property type="match status" value="2"/>
</dbReference>
<dbReference type="Gene3D" id="3.50.40.10">
    <property type="entry name" value="Phenylalanyl-trna Synthetase, Chain B, domain 3"/>
    <property type="match status" value="1"/>
</dbReference>
<dbReference type="GO" id="GO:0016740">
    <property type="term" value="F:transferase activity"/>
    <property type="evidence" value="ECO:0007669"/>
    <property type="project" value="UniProtKB-ARBA"/>
</dbReference>
<evidence type="ECO:0000256" key="15">
    <source>
        <dbReference type="HAMAP-Rule" id="MF_00283"/>
    </source>
</evidence>
<protein>
    <recommendedName>
        <fullName evidence="15">Phenylalanine--tRNA ligase beta subunit</fullName>
        <ecNumber evidence="15">6.1.1.20</ecNumber>
    </recommendedName>
    <alternativeName>
        <fullName evidence="15">Phenylalanyl-tRNA synthetase beta subunit</fullName>
        <shortName evidence="15">PheRS</shortName>
    </alternativeName>
</protein>
<dbReference type="GO" id="GO:0004826">
    <property type="term" value="F:phenylalanine-tRNA ligase activity"/>
    <property type="evidence" value="ECO:0007669"/>
    <property type="project" value="UniProtKB-UniRule"/>
</dbReference>
<dbReference type="InterPro" id="IPR002547">
    <property type="entry name" value="tRNA-bd_dom"/>
</dbReference>
<evidence type="ECO:0000259" key="19">
    <source>
        <dbReference type="PROSITE" id="PS51483"/>
    </source>
</evidence>
<evidence type="ECO:0000256" key="10">
    <source>
        <dbReference type="ARBA" id="ARBA00022842"/>
    </source>
</evidence>
<keyword evidence="21" id="KW-1185">Reference proteome</keyword>
<evidence type="ECO:0000256" key="11">
    <source>
        <dbReference type="ARBA" id="ARBA00022884"/>
    </source>
</evidence>
<dbReference type="NCBIfam" id="TIGR00472">
    <property type="entry name" value="pheT_bact"/>
    <property type="match status" value="1"/>
</dbReference>
<evidence type="ECO:0000256" key="16">
    <source>
        <dbReference type="PROSITE-ProRule" id="PRU00209"/>
    </source>
</evidence>
<dbReference type="Proteomes" id="UP000051789">
    <property type="component" value="Unassembled WGS sequence"/>
</dbReference>
<gene>
    <name evidence="15" type="primary">pheT</name>
    <name evidence="20" type="ORF">FD19_GL000578</name>
</gene>
<feature type="domain" description="FDX-ACB" evidence="18">
    <location>
        <begin position="710"/>
        <end position="803"/>
    </location>
</feature>
<keyword evidence="6 15" id="KW-0436">Ligase</keyword>
<dbReference type="InterPro" id="IPR045864">
    <property type="entry name" value="aa-tRNA-synth_II/BPL/LPL"/>
</dbReference>
<dbReference type="EC" id="6.1.1.20" evidence="15"/>
<dbReference type="SMART" id="SM00873">
    <property type="entry name" value="B3_4"/>
    <property type="match status" value="1"/>
</dbReference>
<dbReference type="Pfam" id="PF03484">
    <property type="entry name" value="B5"/>
    <property type="match status" value="1"/>
</dbReference>
<comment type="catalytic activity">
    <reaction evidence="14 15">
        <text>tRNA(Phe) + L-phenylalanine + ATP = L-phenylalanyl-tRNA(Phe) + AMP + diphosphate + H(+)</text>
        <dbReference type="Rhea" id="RHEA:19413"/>
        <dbReference type="Rhea" id="RHEA-COMP:9668"/>
        <dbReference type="Rhea" id="RHEA-COMP:9699"/>
        <dbReference type="ChEBI" id="CHEBI:15378"/>
        <dbReference type="ChEBI" id="CHEBI:30616"/>
        <dbReference type="ChEBI" id="CHEBI:33019"/>
        <dbReference type="ChEBI" id="CHEBI:58095"/>
        <dbReference type="ChEBI" id="CHEBI:78442"/>
        <dbReference type="ChEBI" id="CHEBI:78531"/>
        <dbReference type="ChEBI" id="CHEBI:456215"/>
        <dbReference type="EC" id="6.1.1.20"/>
    </reaction>
</comment>
<feature type="domain" description="TRNA-binding" evidence="17">
    <location>
        <begin position="39"/>
        <end position="154"/>
    </location>
</feature>
<keyword evidence="13 15" id="KW-0030">Aminoacyl-tRNA synthetase</keyword>
<keyword evidence="11 16" id="KW-0694">RNA-binding</keyword>
<comment type="subcellular location">
    <subcellularLocation>
        <location evidence="1 15">Cytoplasm</location>
    </subcellularLocation>
</comment>
<dbReference type="GO" id="GO:0140096">
    <property type="term" value="F:catalytic activity, acting on a protein"/>
    <property type="evidence" value="ECO:0007669"/>
    <property type="project" value="UniProtKB-ARBA"/>
</dbReference>
<keyword evidence="10 15" id="KW-0460">Magnesium</keyword>
<evidence type="ECO:0000256" key="2">
    <source>
        <dbReference type="ARBA" id="ARBA00008653"/>
    </source>
</evidence>
<evidence type="ECO:0000256" key="1">
    <source>
        <dbReference type="ARBA" id="ARBA00004496"/>
    </source>
</evidence>
<evidence type="ECO:0000259" key="18">
    <source>
        <dbReference type="PROSITE" id="PS51447"/>
    </source>
</evidence>
<dbReference type="SUPFAM" id="SSF50249">
    <property type="entry name" value="Nucleic acid-binding proteins"/>
    <property type="match status" value="1"/>
</dbReference>
<dbReference type="PANTHER" id="PTHR10947">
    <property type="entry name" value="PHENYLALANYL-TRNA SYNTHETASE BETA CHAIN AND LEUCINE-RICH REPEAT-CONTAINING PROTEIN 47"/>
    <property type="match status" value="1"/>
</dbReference>
<dbReference type="InterPro" id="IPR041616">
    <property type="entry name" value="PheRS_beta_core"/>
</dbReference>
<dbReference type="PROSITE" id="PS50886">
    <property type="entry name" value="TRBD"/>
    <property type="match status" value="1"/>
</dbReference>
<feature type="binding site" evidence="15">
    <location>
        <position position="467"/>
    </location>
    <ligand>
        <name>Mg(2+)</name>
        <dbReference type="ChEBI" id="CHEBI:18420"/>
        <note>shared with alpha subunit</note>
    </ligand>
</feature>
<dbReference type="InterPro" id="IPR005121">
    <property type="entry name" value="Fdx_antiC-bd"/>
</dbReference>
<dbReference type="HAMAP" id="MF_00283">
    <property type="entry name" value="Phe_tRNA_synth_beta1"/>
    <property type="match status" value="1"/>
</dbReference>
<dbReference type="InterPro" id="IPR036690">
    <property type="entry name" value="Fdx_antiC-bd_sf"/>
</dbReference>
<dbReference type="FunFam" id="3.30.930.10:FF:000022">
    <property type="entry name" value="Phenylalanine--tRNA ligase beta subunit"/>
    <property type="match status" value="1"/>
</dbReference>
<evidence type="ECO:0000256" key="5">
    <source>
        <dbReference type="ARBA" id="ARBA00022555"/>
    </source>
</evidence>
<feature type="binding site" evidence="15">
    <location>
        <position position="470"/>
    </location>
    <ligand>
        <name>Mg(2+)</name>
        <dbReference type="ChEBI" id="CHEBI:18420"/>
        <note>shared with alpha subunit</note>
    </ligand>
</feature>
<keyword evidence="5 16" id="KW-0820">tRNA-binding</keyword>
<dbReference type="Gene3D" id="2.40.50.140">
    <property type="entry name" value="Nucleic acid-binding proteins"/>
    <property type="match status" value="1"/>
</dbReference>
<evidence type="ECO:0000313" key="20">
    <source>
        <dbReference type="EMBL" id="KRM88286.1"/>
    </source>
</evidence>
<comment type="cofactor">
    <cofactor evidence="15">
        <name>Mg(2+)</name>
        <dbReference type="ChEBI" id="CHEBI:18420"/>
    </cofactor>
    <text evidence="15">Binds 2 magnesium ions per tetramer.</text>
</comment>
<evidence type="ECO:0000256" key="14">
    <source>
        <dbReference type="ARBA" id="ARBA00049255"/>
    </source>
</evidence>
<keyword evidence="4 15" id="KW-0963">Cytoplasm</keyword>
<dbReference type="PROSITE" id="PS51447">
    <property type="entry name" value="FDX_ACB"/>
    <property type="match status" value="1"/>
</dbReference>
<dbReference type="RefSeq" id="WP_056969070.1">
    <property type="nucleotide sequence ID" value="NZ_AYZK01000001.1"/>
</dbReference>
<evidence type="ECO:0000256" key="3">
    <source>
        <dbReference type="ARBA" id="ARBA00011209"/>
    </source>
</evidence>
<proteinExistence type="inferred from homology"/>
<organism evidence="20 21">
    <name type="scientific">Lacticaseibacillus thailandensis DSM 22698 = JCM 13996</name>
    <dbReference type="NCBI Taxonomy" id="1423810"/>
    <lineage>
        <taxon>Bacteria</taxon>
        <taxon>Bacillati</taxon>
        <taxon>Bacillota</taxon>
        <taxon>Bacilli</taxon>
        <taxon>Lactobacillales</taxon>
        <taxon>Lactobacillaceae</taxon>
        <taxon>Lacticaseibacillus</taxon>
    </lineage>
</organism>
<dbReference type="CDD" id="cd00769">
    <property type="entry name" value="PheRS_beta_core"/>
    <property type="match status" value="1"/>
</dbReference>
<dbReference type="Pfam" id="PF01588">
    <property type="entry name" value="tRNA_bind"/>
    <property type="match status" value="1"/>
</dbReference>
<dbReference type="InterPro" id="IPR012340">
    <property type="entry name" value="NA-bd_OB-fold"/>
</dbReference>
<dbReference type="InterPro" id="IPR009061">
    <property type="entry name" value="DNA-bd_dom_put_sf"/>
</dbReference>
<dbReference type="Pfam" id="PF03147">
    <property type="entry name" value="FDX-ACB"/>
    <property type="match status" value="1"/>
</dbReference>
<evidence type="ECO:0000256" key="4">
    <source>
        <dbReference type="ARBA" id="ARBA00022490"/>
    </source>
</evidence>
<feature type="domain" description="B5" evidence="19">
    <location>
        <begin position="408"/>
        <end position="483"/>
    </location>
</feature>
<dbReference type="GO" id="GO:0006432">
    <property type="term" value="P:phenylalanyl-tRNA aminoacylation"/>
    <property type="evidence" value="ECO:0007669"/>
    <property type="project" value="UniProtKB-UniRule"/>
</dbReference>
<dbReference type="PANTHER" id="PTHR10947:SF0">
    <property type="entry name" value="PHENYLALANINE--TRNA LIGASE BETA SUBUNIT"/>
    <property type="match status" value="1"/>
</dbReference>
<reference evidence="20 21" key="1">
    <citation type="journal article" date="2015" name="Genome Announc.">
        <title>Expanding the biotechnology potential of lactobacilli through comparative genomics of 213 strains and associated genera.</title>
        <authorList>
            <person name="Sun Z."/>
            <person name="Harris H.M."/>
            <person name="McCann A."/>
            <person name="Guo C."/>
            <person name="Argimon S."/>
            <person name="Zhang W."/>
            <person name="Yang X."/>
            <person name="Jeffery I.B."/>
            <person name="Cooney J.C."/>
            <person name="Kagawa T.F."/>
            <person name="Liu W."/>
            <person name="Song Y."/>
            <person name="Salvetti E."/>
            <person name="Wrobel A."/>
            <person name="Rasinkangas P."/>
            <person name="Parkhill J."/>
            <person name="Rea M.C."/>
            <person name="O'Sullivan O."/>
            <person name="Ritari J."/>
            <person name="Douillard F.P."/>
            <person name="Paul Ross R."/>
            <person name="Yang R."/>
            <person name="Briner A.E."/>
            <person name="Felis G.E."/>
            <person name="de Vos W.M."/>
            <person name="Barrangou R."/>
            <person name="Klaenhammer T.R."/>
            <person name="Caufield P.W."/>
            <person name="Cui Y."/>
            <person name="Zhang H."/>
            <person name="O'Toole P.W."/>
        </authorList>
    </citation>
    <scope>NUCLEOTIDE SEQUENCE [LARGE SCALE GENOMIC DNA]</scope>
    <source>
        <strain evidence="20 21">DSM 22698</strain>
    </source>
</reference>
<dbReference type="Gene3D" id="3.30.70.380">
    <property type="entry name" value="Ferrodoxin-fold anticodon-binding domain"/>
    <property type="match status" value="1"/>
</dbReference>
<dbReference type="GO" id="GO:0000287">
    <property type="term" value="F:magnesium ion binding"/>
    <property type="evidence" value="ECO:0007669"/>
    <property type="project" value="UniProtKB-UniRule"/>
</dbReference>
<dbReference type="NCBIfam" id="NF045760">
    <property type="entry name" value="YtpR"/>
    <property type="match status" value="1"/>
</dbReference>
<dbReference type="PATRIC" id="fig|1423810.4.peg.591"/>
<evidence type="ECO:0000256" key="12">
    <source>
        <dbReference type="ARBA" id="ARBA00022917"/>
    </source>
</evidence>
<name>A0A0R2C920_9LACO</name>
<dbReference type="GO" id="GO:0009328">
    <property type="term" value="C:phenylalanine-tRNA ligase complex"/>
    <property type="evidence" value="ECO:0007669"/>
    <property type="project" value="TreeGrafter"/>
</dbReference>
<dbReference type="SUPFAM" id="SSF55681">
    <property type="entry name" value="Class II aaRS and biotin synthetases"/>
    <property type="match status" value="1"/>
</dbReference>
<evidence type="ECO:0000256" key="7">
    <source>
        <dbReference type="ARBA" id="ARBA00022723"/>
    </source>
</evidence>
<dbReference type="FunFam" id="2.40.50.140:FF:000045">
    <property type="entry name" value="Phenylalanine--tRNA ligase beta subunit"/>
    <property type="match status" value="1"/>
</dbReference>
<dbReference type="PROSITE" id="PS51483">
    <property type="entry name" value="B5"/>
    <property type="match status" value="1"/>
</dbReference>
<dbReference type="InterPro" id="IPR045060">
    <property type="entry name" value="Phe-tRNA-ligase_IIc_bsu"/>
</dbReference>
<comment type="subunit">
    <text evidence="3 15">Tetramer of two alpha and two beta subunits.</text>
</comment>
<dbReference type="InterPro" id="IPR005146">
    <property type="entry name" value="B3/B4_tRNA-bd"/>
</dbReference>
<dbReference type="Pfam" id="PF17759">
    <property type="entry name" value="tRNA_synthFbeta"/>
    <property type="match status" value="1"/>
</dbReference>
<evidence type="ECO:0000256" key="13">
    <source>
        <dbReference type="ARBA" id="ARBA00023146"/>
    </source>
</evidence>
<keyword evidence="9 15" id="KW-0067">ATP-binding</keyword>
<dbReference type="EMBL" id="AYZK01000001">
    <property type="protein sequence ID" value="KRM88286.1"/>
    <property type="molecule type" value="Genomic_DNA"/>
</dbReference>
<evidence type="ECO:0000256" key="6">
    <source>
        <dbReference type="ARBA" id="ARBA00022598"/>
    </source>
</evidence>
<keyword evidence="12 15" id="KW-0648">Protein biosynthesis</keyword>
<dbReference type="AlphaFoldDB" id="A0A0R2C920"/>
<dbReference type="GO" id="GO:0000049">
    <property type="term" value="F:tRNA binding"/>
    <property type="evidence" value="ECO:0007669"/>
    <property type="project" value="UniProtKB-UniRule"/>
</dbReference>
<evidence type="ECO:0000256" key="9">
    <source>
        <dbReference type="ARBA" id="ARBA00022840"/>
    </source>
</evidence>
<dbReference type="Gene3D" id="3.30.930.10">
    <property type="entry name" value="Bira Bifunctional Protein, Domain 2"/>
    <property type="match status" value="1"/>
</dbReference>
<dbReference type="InterPro" id="IPR004532">
    <property type="entry name" value="Phe-tRNA-ligase_IIc_bsu_bact"/>
</dbReference>
<dbReference type="CDD" id="cd02796">
    <property type="entry name" value="tRNA_bind_bactPheRS"/>
    <property type="match status" value="1"/>
</dbReference>
<feature type="binding site" evidence="15">
    <location>
        <position position="471"/>
    </location>
    <ligand>
        <name>Mg(2+)</name>
        <dbReference type="ChEBI" id="CHEBI:18420"/>
        <note>shared with alpha subunit</note>
    </ligand>
</feature>
<feature type="binding site" evidence="15">
    <location>
        <position position="461"/>
    </location>
    <ligand>
        <name>Mg(2+)</name>
        <dbReference type="ChEBI" id="CHEBI:18420"/>
        <note>shared with alpha subunit</note>
    </ligand>
</feature>
<dbReference type="FunFam" id="3.30.70.380:FF:000001">
    <property type="entry name" value="Phenylalanine--tRNA ligase beta subunit"/>
    <property type="match status" value="1"/>
</dbReference>
<dbReference type="FunFam" id="3.30.56.10:FF:000002">
    <property type="entry name" value="Phenylalanine--tRNA ligase beta subunit"/>
    <property type="match status" value="1"/>
</dbReference>
<evidence type="ECO:0000256" key="8">
    <source>
        <dbReference type="ARBA" id="ARBA00022741"/>
    </source>
</evidence>
<dbReference type="InterPro" id="IPR005147">
    <property type="entry name" value="tRNA_synthase_B5-dom"/>
</dbReference>
<evidence type="ECO:0000313" key="21">
    <source>
        <dbReference type="Proteomes" id="UP000051789"/>
    </source>
</evidence>
<dbReference type="Pfam" id="PF03483">
    <property type="entry name" value="B3_4"/>
    <property type="match status" value="1"/>
</dbReference>
<keyword evidence="7 15" id="KW-0479">Metal-binding</keyword>
<dbReference type="SMART" id="SM00896">
    <property type="entry name" value="FDX-ACB"/>
    <property type="match status" value="1"/>
</dbReference>
<dbReference type="GO" id="GO:0005524">
    <property type="term" value="F:ATP binding"/>
    <property type="evidence" value="ECO:0007669"/>
    <property type="project" value="UniProtKB-UniRule"/>
</dbReference>
<dbReference type="STRING" id="1423810.FD19_GL000578"/>
<dbReference type="SUPFAM" id="SSF46955">
    <property type="entry name" value="Putative DNA-binding domain"/>
    <property type="match status" value="1"/>
</dbReference>
<evidence type="ECO:0000259" key="17">
    <source>
        <dbReference type="PROSITE" id="PS50886"/>
    </source>
</evidence>
<dbReference type="InterPro" id="IPR020825">
    <property type="entry name" value="Phe-tRNA_synthase-like_B3/B4"/>
</dbReference>
<sequence>MDVSYDWLTELVDVPVGPEELADKVSRTGIEVPSVTRRDEGKKKIVVGHIESIRMHPNSDHMHICMVDTGEDELRQIVCGAPNVAAGQTVIVALPGARIANNQKIKRGKLRGEVSDGMICALQEIGFSDSVAPKKYADGIYVLNEDIKPGTDAMAVLGMHDAVLDFDITPNRADALGMRGVAWEVGATYGNKPHFDDQPVVDDGQPVGDYLQVSVDDPDDAPSYNLRVVTGVHVQDSPLWLQRRLWNAGIRPLNNIVDITNYIMLYFGQPMHAFDYDKVGNGTVRVRRATDGEALTTLDGTDRTLTPDDIVISNGDTPLALAGVMGGLNSEITGSTTTVVFESAVFNRTSIRKTAQRYDLRSQASSRFEKGIDESSIITALDTAARMATELGGGTVAHGIATATSVSGAPKVIAITTDQINHVLGTTLDAATVRGIFDRLGFGVTGEGDQMQVSVPARRWDIFIVPDLIEEVARIYGYDNLPATLPTATMTVGTLNSVQRRLRRNRTLLQGAGLDQAITYSLRGEGQANEFGLERNATTKLAWPMTVDHQELRANMLTGLLDAVRYNVARKETDVALYEQGRVFIRQQDQHRPAEHNYVAGVLTGNFANKEWNQPVQPVDFYVTKGIVAMLLDDYNLDGTVTYTTADLPASMHPGQSAYVMLDDARIGLLGRLHPQYEAAHNLPQTFVFELNLEPLLTAARADKTVKPAPKFPAMTRDVALLLDSKTTNAAVEAVIGANAGAYLRDVHLFDVYAGPKLPPATRSLAYTLTFRRDDDTLTEETVEKAMAAVEAALKTEVNAKIR</sequence>
<dbReference type="SUPFAM" id="SSF56037">
    <property type="entry name" value="PheT/TilS domain"/>
    <property type="match status" value="1"/>
</dbReference>